<dbReference type="InterPro" id="IPR001958">
    <property type="entry name" value="Tet-R_TetA/multi-R_MdtG-like"/>
</dbReference>
<organism evidence="8 9">
    <name type="scientific">Deinococcus antarcticus</name>
    <dbReference type="NCBI Taxonomy" id="1298767"/>
    <lineage>
        <taxon>Bacteria</taxon>
        <taxon>Thermotogati</taxon>
        <taxon>Deinococcota</taxon>
        <taxon>Deinococci</taxon>
        <taxon>Deinococcales</taxon>
        <taxon>Deinococcaceae</taxon>
        <taxon>Deinococcus</taxon>
    </lineage>
</organism>
<feature type="transmembrane region" description="Helical" evidence="6">
    <location>
        <begin position="382"/>
        <end position="410"/>
    </location>
</feature>
<keyword evidence="2 6" id="KW-0812">Transmembrane</keyword>
<feature type="transmembrane region" description="Helical" evidence="6">
    <location>
        <begin position="325"/>
        <end position="347"/>
    </location>
</feature>
<keyword evidence="9" id="KW-1185">Reference proteome</keyword>
<dbReference type="InterPro" id="IPR036259">
    <property type="entry name" value="MFS_trans_sf"/>
</dbReference>
<feature type="transmembrane region" description="Helical" evidence="6">
    <location>
        <begin position="90"/>
        <end position="113"/>
    </location>
</feature>
<comment type="subcellular location">
    <subcellularLocation>
        <location evidence="1">Membrane</location>
        <topology evidence="1">Multi-pass membrane protein</topology>
    </subcellularLocation>
</comment>
<evidence type="ECO:0000259" key="7">
    <source>
        <dbReference type="PROSITE" id="PS50850"/>
    </source>
</evidence>
<dbReference type="InterPro" id="IPR020846">
    <property type="entry name" value="MFS_dom"/>
</dbReference>
<dbReference type="PANTHER" id="PTHR23501">
    <property type="entry name" value="MAJOR FACILITATOR SUPERFAMILY"/>
    <property type="match status" value="1"/>
</dbReference>
<evidence type="ECO:0000313" key="9">
    <source>
        <dbReference type="Proteomes" id="UP001595748"/>
    </source>
</evidence>
<feature type="transmembrane region" description="Helical" evidence="6">
    <location>
        <begin position="290"/>
        <end position="313"/>
    </location>
</feature>
<reference evidence="9" key="1">
    <citation type="journal article" date="2019" name="Int. J. Syst. Evol. Microbiol.">
        <title>The Global Catalogue of Microorganisms (GCM) 10K type strain sequencing project: providing services to taxonomists for standard genome sequencing and annotation.</title>
        <authorList>
            <consortium name="The Broad Institute Genomics Platform"/>
            <consortium name="The Broad Institute Genome Sequencing Center for Infectious Disease"/>
            <person name="Wu L."/>
            <person name="Ma J."/>
        </authorList>
    </citation>
    <scope>NUCLEOTIDE SEQUENCE [LARGE SCALE GENOMIC DNA]</scope>
    <source>
        <strain evidence="9">CCTCC AB 2013263</strain>
    </source>
</reference>
<gene>
    <name evidence="8" type="ORF">ACFOPQ_12285</name>
</gene>
<feature type="transmembrane region" description="Helical" evidence="6">
    <location>
        <begin position="24"/>
        <end position="47"/>
    </location>
</feature>
<evidence type="ECO:0000256" key="4">
    <source>
        <dbReference type="ARBA" id="ARBA00023136"/>
    </source>
</evidence>
<dbReference type="InterPro" id="IPR011701">
    <property type="entry name" value="MFS"/>
</dbReference>
<protein>
    <submittedName>
        <fullName evidence="8">MFS transporter</fullName>
    </submittedName>
</protein>
<dbReference type="RefSeq" id="WP_380078532.1">
    <property type="nucleotide sequence ID" value="NZ_JBHRZF010000146.1"/>
</dbReference>
<feature type="transmembrane region" description="Helical" evidence="6">
    <location>
        <begin position="59"/>
        <end position="78"/>
    </location>
</feature>
<evidence type="ECO:0000256" key="2">
    <source>
        <dbReference type="ARBA" id="ARBA00022692"/>
    </source>
</evidence>
<feature type="region of interest" description="Disordered" evidence="5">
    <location>
        <begin position="675"/>
        <end position="700"/>
    </location>
</feature>
<dbReference type="Pfam" id="PF07690">
    <property type="entry name" value="MFS_1"/>
    <property type="match status" value="1"/>
</dbReference>
<feature type="domain" description="Major facilitator superfamily (MFS) profile" evidence="7">
    <location>
        <begin position="25"/>
        <end position="474"/>
    </location>
</feature>
<dbReference type="PROSITE" id="PS50850">
    <property type="entry name" value="MFS"/>
    <property type="match status" value="1"/>
</dbReference>
<dbReference type="PRINTS" id="PR01035">
    <property type="entry name" value="TCRTETA"/>
</dbReference>
<dbReference type="CDD" id="cd17502">
    <property type="entry name" value="MFS_Azr1_MDR_like"/>
    <property type="match status" value="1"/>
</dbReference>
<dbReference type="Proteomes" id="UP001595748">
    <property type="component" value="Unassembled WGS sequence"/>
</dbReference>
<dbReference type="SUPFAM" id="SSF103473">
    <property type="entry name" value="MFS general substrate transporter"/>
    <property type="match status" value="1"/>
</dbReference>
<accession>A0ABV8AAM8</accession>
<evidence type="ECO:0000256" key="3">
    <source>
        <dbReference type="ARBA" id="ARBA00022989"/>
    </source>
</evidence>
<dbReference type="Gene3D" id="1.20.1720.10">
    <property type="entry name" value="Multidrug resistance protein D"/>
    <property type="match status" value="1"/>
</dbReference>
<keyword evidence="4 6" id="KW-0472">Membrane</keyword>
<feature type="transmembrane region" description="Helical" evidence="6">
    <location>
        <begin position="247"/>
        <end position="269"/>
    </location>
</feature>
<feature type="transmembrane region" description="Helical" evidence="6">
    <location>
        <begin position="651"/>
        <end position="670"/>
    </location>
</feature>
<evidence type="ECO:0000256" key="1">
    <source>
        <dbReference type="ARBA" id="ARBA00004141"/>
    </source>
</evidence>
<feature type="transmembrane region" description="Helical" evidence="6">
    <location>
        <begin position="186"/>
        <end position="207"/>
    </location>
</feature>
<feature type="transmembrane region" description="Helical" evidence="6">
    <location>
        <begin position="125"/>
        <end position="146"/>
    </location>
</feature>
<comment type="caution">
    <text evidence="8">The sequence shown here is derived from an EMBL/GenBank/DDBJ whole genome shotgun (WGS) entry which is preliminary data.</text>
</comment>
<proteinExistence type="predicted"/>
<sequence>MTTPQPELPQPEALPHYTEQEKRITLIGLLVVFLLAALSQNIVSTAMPRIVESLHGFNLYAWVTTAYLLASTVMVPIYGKLSDLYGRKPILIFGIVVFLLGSALCGLSGEPFLGNLFGGGMNQLIAFRAVAGFGGAALFTIAFTILADMFDPAERAKFGGFFGAIFGLSMVVGPLIGGWLTDTFSWHWTFLANLPLGLVALFIIIAKMPRIGRKTGGKIDWPGAIFILGATVPLLLALSWGGTTHPWNSGIILGLFGGALVSLILFVLVERGNPDAIIPLTLFSVPVFRVGNMASFVINMAFFGIIMFLPLYMQMVLGVSSTKSGMSMLPLMLGLMGSSIVSGNIVARTGKYKPWIIGGTILLIIGIYTLKSLHADSTLPDLYWRMFLVGLGLGPAQSLFTLAIQSGVGLRELAVATSSSQFFRQIGGTIGAAIFGTLLMNNLHSEMPKHLPAMPGGQAMSSQNLDLSALRAASSGNGKANPIETKIRDAMDKQYGQIEAALNGDAAARQAIQANPALPAELKALTSGSLKAQVHAKLSAQADAIKKALSAGEAGRNALLASAGTPDALKTQLKAIPAQAFATPQASAAVAEKFAAGVMAQEDTVYQQAKTQALTQIRAQFDTQTRTLAEKVGTGLKEGFTAAMTHMFGSAIWFAVAGFLISLFMPVITLRSGNQPGKPAAVTPDAISDAPGEVKAAPTP</sequence>
<evidence type="ECO:0000256" key="5">
    <source>
        <dbReference type="SAM" id="MobiDB-lite"/>
    </source>
</evidence>
<keyword evidence="3 6" id="KW-1133">Transmembrane helix</keyword>
<dbReference type="EMBL" id="JBHRZF010000146">
    <property type="protein sequence ID" value="MFC3861537.1"/>
    <property type="molecule type" value="Genomic_DNA"/>
</dbReference>
<dbReference type="Gene3D" id="1.20.1250.20">
    <property type="entry name" value="MFS general substrate transporter like domains"/>
    <property type="match status" value="1"/>
</dbReference>
<feature type="transmembrane region" description="Helical" evidence="6">
    <location>
        <begin position="354"/>
        <end position="370"/>
    </location>
</feature>
<name>A0ABV8AAM8_9DEIO</name>
<feature type="transmembrane region" description="Helical" evidence="6">
    <location>
        <begin position="219"/>
        <end position="241"/>
    </location>
</feature>
<feature type="transmembrane region" description="Helical" evidence="6">
    <location>
        <begin position="158"/>
        <end position="180"/>
    </location>
</feature>
<dbReference type="PANTHER" id="PTHR23501:SF197">
    <property type="entry name" value="COMD"/>
    <property type="match status" value="1"/>
</dbReference>
<evidence type="ECO:0000313" key="8">
    <source>
        <dbReference type="EMBL" id="MFC3861537.1"/>
    </source>
</evidence>
<evidence type="ECO:0000256" key="6">
    <source>
        <dbReference type="SAM" id="Phobius"/>
    </source>
</evidence>